<evidence type="ECO:0000313" key="4">
    <source>
        <dbReference type="EMBL" id="KNE55460.1"/>
    </source>
</evidence>
<reference evidence="4 5" key="1">
    <citation type="submission" date="2009-11" db="EMBL/GenBank/DDBJ databases">
        <title>Annotation of Allomyces macrogynus ATCC 38327.</title>
        <authorList>
            <consortium name="The Broad Institute Genome Sequencing Platform"/>
            <person name="Russ C."/>
            <person name="Cuomo C."/>
            <person name="Burger G."/>
            <person name="Gray M.W."/>
            <person name="Holland P.W.H."/>
            <person name="King N."/>
            <person name="Lang F.B.F."/>
            <person name="Roger A.J."/>
            <person name="Ruiz-Trillo I."/>
            <person name="Young S.K."/>
            <person name="Zeng Q."/>
            <person name="Gargeya S."/>
            <person name="Fitzgerald M."/>
            <person name="Haas B."/>
            <person name="Abouelleil A."/>
            <person name="Alvarado L."/>
            <person name="Arachchi H.M."/>
            <person name="Berlin A."/>
            <person name="Chapman S.B."/>
            <person name="Gearin G."/>
            <person name="Goldberg J."/>
            <person name="Griggs A."/>
            <person name="Gujja S."/>
            <person name="Hansen M."/>
            <person name="Heiman D."/>
            <person name="Howarth C."/>
            <person name="Larimer J."/>
            <person name="Lui A."/>
            <person name="MacDonald P.J.P."/>
            <person name="McCowen C."/>
            <person name="Montmayeur A."/>
            <person name="Murphy C."/>
            <person name="Neiman D."/>
            <person name="Pearson M."/>
            <person name="Priest M."/>
            <person name="Roberts A."/>
            <person name="Saif S."/>
            <person name="Shea T."/>
            <person name="Sisk P."/>
            <person name="Stolte C."/>
            <person name="Sykes S."/>
            <person name="Wortman J."/>
            <person name="Nusbaum C."/>
            <person name="Birren B."/>
        </authorList>
    </citation>
    <scope>NUCLEOTIDE SEQUENCE [LARGE SCALE GENOMIC DNA]</scope>
    <source>
        <strain evidence="4 5">ATCC 38327</strain>
    </source>
</reference>
<dbReference type="InterPro" id="IPR051361">
    <property type="entry name" value="ThrE/Ser_Exporter"/>
</dbReference>
<accession>A0A0L0RZA6</accession>
<feature type="transmembrane region" description="Helical" evidence="2">
    <location>
        <begin position="83"/>
        <end position="102"/>
    </location>
</feature>
<dbReference type="OrthoDB" id="413008at2759"/>
<keyword evidence="2" id="KW-0472">Membrane</keyword>
<dbReference type="Proteomes" id="UP000054350">
    <property type="component" value="Unassembled WGS sequence"/>
</dbReference>
<evidence type="ECO:0000313" key="5">
    <source>
        <dbReference type="Proteomes" id="UP000054350"/>
    </source>
</evidence>
<feature type="transmembrane region" description="Helical" evidence="2">
    <location>
        <begin position="176"/>
        <end position="198"/>
    </location>
</feature>
<reference evidence="5" key="2">
    <citation type="submission" date="2009-11" db="EMBL/GenBank/DDBJ databases">
        <title>The Genome Sequence of Allomyces macrogynus strain ATCC 38327.</title>
        <authorList>
            <consortium name="The Broad Institute Genome Sequencing Platform"/>
            <person name="Russ C."/>
            <person name="Cuomo C."/>
            <person name="Shea T."/>
            <person name="Young S.K."/>
            <person name="Zeng Q."/>
            <person name="Koehrsen M."/>
            <person name="Haas B."/>
            <person name="Borodovsky M."/>
            <person name="Guigo R."/>
            <person name="Alvarado L."/>
            <person name="Berlin A."/>
            <person name="Borenstein D."/>
            <person name="Chen Z."/>
            <person name="Engels R."/>
            <person name="Freedman E."/>
            <person name="Gellesch M."/>
            <person name="Goldberg J."/>
            <person name="Griggs A."/>
            <person name="Gujja S."/>
            <person name="Heiman D."/>
            <person name="Hepburn T."/>
            <person name="Howarth C."/>
            <person name="Jen D."/>
            <person name="Larson L."/>
            <person name="Lewis B."/>
            <person name="Mehta T."/>
            <person name="Park D."/>
            <person name="Pearson M."/>
            <person name="Roberts A."/>
            <person name="Saif S."/>
            <person name="Shenoy N."/>
            <person name="Sisk P."/>
            <person name="Stolte C."/>
            <person name="Sykes S."/>
            <person name="Walk T."/>
            <person name="White J."/>
            <person name="Yandava C."/>
            <person name="Burger G."/>
            <person name="Gray M.W."/>
            <person name="Holland P.W.H."/>
            <person name="King N."/>
            <person name="Lang F.B.F."/>
            <person name="Roger A.J."/>
            <person name="Ruiz-Trillo I."/>
            <person name="Lander E."/>
            <person name="Nusbaum C."/>
        </authorList>
    </citation>
    <scope>NUCLEOTIDE SEQUENCE [LARGE SCALE GENOMIC DNA]</scope>
    <source>
        <strain evidence="5">ATCC 38327</strain>
    </source>
</reference>
<evidence type="ECO:0000259" key="3">
    <source>
        <dbReference type="Pfam" id="PF06738"/>
    </source>
</evidence>
<dbReference type="VEuPathDB" id="FungiDB:AMAG_01352"/>
<dbReference type="InterPro" id="IPR010619">
    <property type="entry name" value="ThrE-like_N"/>
</dbReference>
<dbReference type="Pfam" id="PF06738">
    <property type="entry name" value="ThrE"/>
    <property type="match status" value="1"/>
</dbReference>
<gene>
    <name evidence="4" type="ORF">AMAG_01352</name>
</gene>
<organism evidence="4 5">
    <name type="scientific">Allomyces macrogynus (strain ATCC 38327)</name>
    <name type="common">Allomyces javanicus var. macrogynus</name>
    <dbReference type="NCBI Taxonomy" id="578462"/>
    <lineage>
        <taxon>Eukaryota</taxon>
        <taxon>Fungi</taxon>
        <taxon>Fungi incertae sedis</taxon>
        <taxon>Blastocladiomycota</taxon>
        <taxon>Blastocladiomycetes</taxon>
        <taxon>Blastocladiales</taxon>
        <taxon>Blastocladiaceae</taxon>
        <taxon>Allomyces</taxon>
    </lineage>
</organism>
<evidence type="ECO:0000256" key="2">
    <source>
        <dbReference type="SAM" id="Phobius"/>
    </source>
</evidence>
<evidence type="ECO:0000256" key="1">
    <source>
        <dbReference type="ARBA" id="ARBA00034125"/>
    </source>
</evidence>
<dbReference type="PANTHER" id="PTHR31082:SF4">
    <property type="entry name" value="PHEROMONE-REGULATED MEMBRANE PROTEIN 10"/>
    <property type="match status" value="1"/>
</dbReference>
<feature type="domain" description="Threonine/serine exporter-like N-terminal" evidence="3">
    <location>
        <begin position="3"/>
        <end position="237"/>
    </location>
</feature>
<dbReference type="AlphaFoldDB" id="A0A0L0RZA6"/>
<dbReference type="STRING" id="578462.A0A0L0RZA6"/>
<sequence length="294" mass="31261">MASETLHVTTSTFALPNMLLIGYESPIDCQTETVFLTVPAGYELRKLYQTNLLCKDFAAKKITIETAIETLEELIDAPSTWSAFAYCIATAGCSMFVAPLAFNGSMVDANVAGLLGVLVGVLDLLSSRFPTFSNIYDVTVSLLVSFLAAGFKLLIEYPLSSANKSVASLTPASSSSSGLCHMGVTLSTLFIILLSLSISMPLLELNSKHVIFGTVRLANGLVKTLTQAFGIMLGSRIAVAAAEHWWSESSATVFQDGFFIAGVPAADDAGRGRCASDADGTRRDALCERARIVC</sequence>
<keyword evidence="2" id="KW-1133">Transmembrane helix</keyword>
<dbReference type="GO" id="GO:0022857">
    <property type="term" value="F:transmembrane transporter activity"/>
    <property type="evidence" value="ECO:0007669"/>
    <property type="project" value="InterPro"/>
</dbReference>
<feature type="transmembrane region" description="Helical" evidence="2">
    <location>
        <begin position="135"/>
        <end position="155"/>
    </location>
</feature>
<dbReference type="PANTHER" id="PTHR31082">
    <property type="entry name" value="PHEROMONE-REGULATED MEMBRANE PROTEIN 10"/>
    <property type="match status" value="1"/>
</dbReference>
<name>A0A0L0RZA6_ALLM3</name>
<comment type="similarity">
    <text evidence="1">Belongs to the ThrE exporter (TC 2.A.79) family.</text>
</comment>
<dbReference type="EMBL" id="GG745329">
    <property type="protein sequence ID" value="KNE55460.1"/>
    <property type="molecule type" value="Genomic_DNA"/>
</dbReference>
<protein>
    <recommendedName>
        <fullName evidence="3">Threonine/serine exporter-like N-terminal domain-containing protein</fullName>
    </recommendedName>
</protein>
<proteinExistence type="inferred from homology"/>
<feature type="transmembrane region" description="Helical" evidence="2">
    <location>
        <begin position="109"/>
        <end position="129"/>
    </location>
</feature>
<keyword evidence="5" id="KW-1185">Reference proteome</keyword>
<keyword evidence="2" id="KW-0812">Transmembrane</keyword>